<dbReference type="SUPFAM" id="SSF56300">
    <property type="entry name" value="Metallo-dependent phosphatases"/>
    <property type="match status" value="1"/>
</dbReference>
<dbReference type="PANTHER" id="PTHR30337">
    <property type="entry name" value="COMPONENT OF ATP-DEPENDENT DSDNA EXONUCLEASE"/>
    <property type="match status" value="1"/>
</dbReference>
<keyword evidence="2" id="KW-1185">Reference proteome</keyword>
<name>F8SJU1_BPPA3</name>
<dbReference type="KEGG" id="vg:26643590"/>
<dbReference type="InterPro" id="IPR029052">
    <property type="entry name" value="Metallo-depent_PP-like"/>
</dbReference>
<proteinExistence type="predicted"/>
<reference evidence="1 2" key="1">
    <citation type="journal article" date="2011" name="Microbiology">
        <title>The Pseudomonas aeruginosa generalized transducing phage phiPA3 is a new member of the phiKZ-like group of 'jumbo' phages, and infects model laboratory strains and clinical isolates from cystic fibrosis patients.</title>
        <authorList>
            <person name="Monson R."/>
            <person name="Foulds I."/>
            <person name="Foweraker J."/>
            <person name="Welch M."/>
            <person name="Salmond G.P."/>
        </authorList>
    </citation>
    <scope>NUCLEOTIDE SEQUENCE [LARGE SCALE GENOMIC DNA]</scope>
</reference>
<gene>
    <name evidence="1" type="primary">059</name>
</gene>
<dbReference type="Gene3D" id="3.60.21.10">
    <property type="match status" value="1"/>
</dbReference>
<organismHost>
    <name type="scientific">Pseudomonas aeruginosa</name>
    <dbReference type="NCBI Taxonomy" id="287"/>
</organismHost>
<dbReference type="PANTHER" id="PTHR30337:SF8">
    <property type="entry name" value="BLL4141 PROTEIN"/>
    <property type="match status" value="1"/>
</dbReference>
<dbReference type="EMBL" id="HQ630627">
    <property type="protein sequence ID" value="AEH03486.1"/>
    <property type="molecule type" value="Genomic_DNA"/>
</dbReference>
<dbReference type="GeneID" id="26643590"/>
<evidence type="ECO:0000313" key="2">
    <source>
        <dbReference type="Proteomes" id="UP000008388"/>
    </source>
</evidence>
<accession>F8SJU1</accession>
<sequence length="381" mass="44317">MKTDKTKKPGQFRYISFGDVHLGHRQTPTDKIIQNLDLVITDDLLKELDMVIITGDLFDRQLNNGDEVVHQINRWMTMFMFRCAAYNVMLRVVEGTPSHDREQSQFFVEQKVNANIPVDLYYTKELSIEYNQRLDAHFLYVPDKWRPTTQETLAEVRGLMAERSLEQVDFAIMHGAFSYQLPSIVPEPTHDENVYLELVKHQILIGHVHNMTVHERIYAAGSFDRICHGDEIPKGMFDFTVYDNGSYTATFVENKRAKQFVTLDVHGFDTKQLALTVREKVSELPKYSAIRLRCDPNDVANGDIETFRREYPNIEWSTKVEKPTAKKNTVLESMKNFDMSEFVPITKDNISLLIAEEMRRQGVDEVRIQRSQARFDKLNQV</sequence>
<dbReference type="InterPro" id="IPR050535">
    <property type="entry name" value="DNA_Repair-Maintenance_Comp"/>
</dbReference>
<dbReference type="RefSeq" id="YP_009217142.1">
    <property type="nucleotide sequence ID" value="NC_028999.1"/>
</dbReference>
<dbReference type="Proteomes" id="UP000008388">
    <property type="component" value="Segment"/>
</dbReference>
<protein>
    <submittedName>
        <fullName evidence="1">Nuclease SbcCD, D subunit</fullName>
    </submittedName>
</protein>
<evidence type="ECO:0000313" key="1">
    <source>
        <dbReference type="EMBL" id="AEH03486.1"/>
    </source>
</evidence>
<organism evidence="1 2">
    <name type="scientific">Pseudomonas phage PhiPA3</name>
    <name type="common">Pseudomonas aeruginosa phage PhiPA3</name>
    <dbReference type="NCBI Taxonomy" id="998086"/>
    <lineage>
        <taxon>Viruses</taxon>
        <taxon>Duplodnaviria</taxon>
        <taxon>Heunggongvirae</taxon>
        <taxon>Uroviricota</taxon>
        <taxon>Caudoviricetes</taxon>
        <taxon>Chimalliviridae</taxon>
        <taxon>Miltoncavirus</taxon>
        <taxon>Miltoncavirus PhiPA3</taxon>
    </lineage>
</organism>
<dbReference type="OrthoDB" id="5080at10239"/>